<sequence>MALNRYTQFPLKYFKDGDSIERQADNRSEGVVDTVSKREDGTKPVQASIDRSTQLPTSWTGGNDHENNGSNLAVSNTARPSTPLGADSVNNTHSGIEAAPTSSAPHSTSDSAGNKISNDASESAQPCLQRQRGTVWAAYSSRCELDLHKPVDIAVSRTEPSKMVMVRRPAVDMNTKKTEMVALLMQQPNFAACWEVFDAVPTPFWVCEYSIVTLEHVCALPTFPTVMEVTAIAGQLLNAVVFLDCHRLAHPVLSAENVLAMPDGVMKIAEPEVCKPQRSYTKLPKNTHQVGDILSLLTTKSNKNFKSSESLQPTQYDCERYPPAGLDFFASCYTRTAADLVQHEFLSVNWHPEELTALVAVAGFVVHRFFGFSEHIST</sequence>
<feature type="compositionally biased region" description="Basic and acidic residues" evidence="1">
    <location>
        <begin position="23"/>
        <end position="42"/>
    </location>
</feature>
<evidence type="ECO:0000313" key="2">
    <source>
        <dbReference type="EMBL" id="KAK5936450.1"/>
    </source>
</evidence>
<dbReference type="RefSeq" id="XP_064724540.1">
    <property type="nucleotide sequence ID" value="XM_064879689.1"/>
</dbReference>
<gene>
    <name evidence="2" type="ORF">PMZ80_011310</name>
</gene>
<organism evidence="2 3">
    <name type="scientific">Knufia obscura</name>
    <dbReference type="NCBI Taxonomy" id="1635080"/>
    <lineage>
        <taxon>Eukaryota</taxon>
        <taxon>Fungi</taxon>
        <taxon>Dikarya</taxon>
        <taxon>Ascomycota</taxon>
        <taxon>Pezizomycotina</taxon>
        <taxon>Eurotiomycetes</taxon>
        <taxon>Chaetothyriomycetidae</taxon>
        <taxon>Chaetothyriales</taxon>
        <taxon>Trichomeriaceae</taxon>
        <taxon>Knufia</taxon>
    </lineage>
</organism>
<keyword evidence="3" id="KW-1185">Reference proteome</keyword>
<feature type="compositionally biased region" description="Polar residues" evidence="1">
    <location>
        <begin position="49"/>
        <end position="61"/>
    </location>
</feature>
<proteinExistence type="predicted"/>
<protein>
    <recommendedName>
        <fullName evidence="4">Protein kinase domain-containing protein</fullName>
    </recommendedName>
</protein>
<dbReference type="SUPFAM" id="SSF56112">
    <property type="entry name" value="Protein kinase-like (PK-like)"/>
    <property type="match status" value="1"/>
</dbReference>
<feature type="region of interest" description="Disordered" evidence="1">
    <location>
        <begin position="23"/>
        <end position="127"/>
    </location>
</feature>
<feature type="compositionally biased region" description="Low complexity" evidence="1">
    <location>
        <begin position="98"/>
        <end position="112"/>
    </location>
</feature>
<evidence type="ECO:0000256" key="1">
    <source>
        <dbReference type="SAM" id="MobiDB-lite"/>
    </source>
</evidence>
<dbReference type="EMBL" id="JAVHJV010000047">
    <property type="protein sequence ID" value="KAK5936450.1"/>
    <property type="molecule type" value="Genomic_DNA"/>
</dbReference>
<reference evidence="2 3" key="1">
    <citation type="journal article" date="2023" name="Res Sq">
        <title>Genomic and morphological characterization of Knufia obscura isolated from the Mars 2020 spacecraft assembly facility.</title>
        <authorList>
            <person name="Chander A.M."/>
            <person name="Teixeira M.M."/>
            <person name="Singh N.K."/>
            <person name="Williams M.P."/>
            <person name="Parker C.W."/>
            <person name="Leo P."/>
            <person name="Stajich J.E."/>
            <person name="Torok T."/>
            <person name="Tighe S."/>
            <person name="Mason C.E."/>
            <person name="Venkateswaran K."/>
        </authorList>
    </citation>
    <scope>NUCLEOTIDE SEQUENCE [LARGE SCALE GENOMIC DNA]</scope>
    <source>
        <strain evidence="2 3">CCFEE 5817</strain>
    </source>
</reference>
<dbReference type="Proteomes" id="UP001334248">
    <property type="component" value="Unassembled WGS sequence"/>
</dbReference>
<dbReference type="InterPro" id="IPR011009">
    <property type="entry name" value="Kinase-like_dom_sf"/>
</dbReference>
<accession>A0ABR0R7C2</accession>
<comment type="caution">
    <text evidence="2">The sequence shown here is derived from an EMBL/GenBank/DDBJ whole genome shotgun (WGS) entry which is preliminary data.</text>
</comment>
<evidence type="ECO:0008006" key="4">
    <source>
        <dbReference type="Google" id="ProtNLM"/>
    </source>
</evidence>
<name>A0ABR0R7C2_9EURO</name>
<dbReference type="GeneID" id="90004759"/>
<feature type="compositionally biased region" description="Polar residues" evidence="1">
    <location>
        <begin position="68"/>
        <end position="80"/>
    </location>
</feature>
<evidence type="ECO:0000313" key="3">
    <source>
        <dbReference type="Proteomes" id="UP001334248"/>
    </source>
</evidence>
<feature type="compositionally biased region" description="Polar residues" evidence="1">
    <location>
        <begin position="114"/>
        <end position="127"/>
    </location>
</feature>